<dbReference type="Pfam" id="PF00072">
    <property type="entry name" value="Response_reg"/>
    <property type="match status" value="1"/>
</dbReference>
<dbReference type="InterPro" id="IPR039420">
    <property type="entry name" value="WalR-like"/>
</dbReference>
<organism evidence="4 5">
    <name type="scientific">Chryseosolibacter histidini</name>
    <dbReference type="NCBI Taxonomy" id="2782349"/>
    <lineage>
        <taxon>Bacteria</taxon>
        <taxon>Pseudomonadati</taxon>
        <taxon>Bacteroidota</taxon>
        <taxon>Cytophagia</taxon>
        <taxon>Cytophagales</taxon>
        <taxon>Chryseotaleaceae</taxon>
        <taxon>Chryseosolibacter</taxon>
    </lineage>
</organism>
<dbReference type="GO" id="GO:0032993">
    <property type="term" value="C:protein-DNA complex"/>
    <property type="evidence" value="ECO:0007669"/>
    <property type="project" value="TreeGrafter"/>
</dbReference>
<dbReference type="SMART" id="SM00448">
    <property type="entry name" value="REC"/>
    <property type="match status" value="1"/>
</dbReference>
<dbReference type="Gene3D" id="3.40.50.2300">
    <property type="match status" value="1"/>
</dbReference>
<sequence length="242" mass="28156">MAEQEKYKMRCMAVDDEPFALRLIADDIRKVPFLELVRTCPTPMEALDHLRKDPVDLLFLDIQMPVMKGTEFLRILDKPPLVIITTAFEQYALEGFELHAIDYLVKPIPFERFLKAVTRARDQYLLLHAKTTEKQDGSFFFVHSEYKKLKIFHHEILYIEGLKDYVKIFLTAQSRPVLTRLNLKAMESKLPAEQFCRIHNSYIVSLPKITSTQKSQVFIQDTAIPIGDKFADAFLKKYRAGI</sequence>
<dbReference type="RefSeq" id="WP_254160735.1">
    <property type="nucleotide sequence ID" value="NZ_JAHESF010000003.1"/>
</dbReference>
<protein>
    <submittedName>
        <fullName evidence="4">LytTR family DNA-binding domain-containing protein</fullName>
    </submittedName>
</protein>
<dbReference type="GO" id="GO:0000976">
    <property type="term" value="F:transcription cis-regulatory region binding"/>
    <property type="evidence" value="ECO:0007669"/>
    <property type="project" value="TreeGrafter"/>
</dbReference>
<comment type="caution">
    <text evidence="4">The sequence shown here is derived from an EMBL/GenBank/DDBJ whole genome shotgun (WGS) entry which is preliminary data.</text>
</comment>
<gene>
    <name evidence="4" type="ORF">KK083_03510</name>
</gene>
<proteinExistence type="predicted"/>
<name>A0AAP2DGF5_9BACT</name>
<dbReference type="InterPro" id="IPR011006">
    <property type="entry name" value="CheY-like_superfamily"/>
</dbReference>
<evidence type="ECO:0000259" key="3">
    <source>
        <dbReference type="PROSITE" id="PS50110"/>
    </source>
</evidence>
<keyword evidence="5" id="KW-1185">Reference proteome</keyword>
<dbReference type="GO" id="GO:0005829">
    <property type="term" value="C:cytosol"/>
    <property type="evidence" value="ECO:0007669"/>
    <property type="project" value="TreeGrafter"/>
</dbReference>
<dbReference type="AlphaFoldDB" id="A0AAP2DGF5"/>
<dbReference type="PROSITE" id="PS50110">
    <property type="entry name" value="RESPONSE_REGULATORY"/>
    <property type="match status" value="1"/>
</dbReference>
<dbReference type="InterPro" id="IPR001789">
    <property type="entry name" value="Sig_transdc_resp-reg_receiver"/>
</dbReference>
<evidence type="ECO:0000256" key="1">
    <source>
        <dbReference type="ARBA" id="ARBA00023125"/>
    </source>
</evidence>
<dbReference type="SUPFAM" id="SSF52172">
    <property type="entry name" value="CheY-like"/>
    <property type="match status" value="1"/>
</dbReference>
<accession>A0AAP2DGF5</accession>
<evidence type="ECO:0000313" key="5">
    <source>
        <dbReference type="Proteomes" id="UP001319200"/>
    </source>
</evidence>
<evidence type="ECO:0000256" key="2">
    <source>
        <dbReference type="PROSITE-ProRule" id="PRU00169"/>
    </source>
</evidence>
<dbReference type="PANTHER" id="PTHR48111:SF17">
    <property type="entry name" value="TRANSCRIPTIONAL REGULATORY PROTEIN YPDB"/>
    <property type="match status" value="1"/>
</dbReference>
<dbReference type="SMART" id="SM00850">
    <property type="entry name" value="LytTR"/>
    <property type="match status" value="1"/>
</dbReference>
<dbReference type="Proteomes" id="UP001319200">
    <property type="component" value="Unassembled WGS sequence"/>
</dbReference>
<dbReference type="GO" id="GO:0000156">
    <property type="term" value="F:phosphorelay response regulator activity"/>
    <property type="evidence" value="ECO:0007669"/>
    <property type="project" value="TreeGrafter"/>
</dbReference>
<dbReference type="Pfam" id="PF04397">
    <property type="entry name" value="LytTR"/>
    <property type="match status" value="1"/>
</dbReference>
<dbReference type="EMBL" id="JAHESF010000003">
    <property type="protein sequence ID" value="MBT1695928.1"/>
    <property type="molecule type" value="Genomic_DNA"/>
</dbReference>
<reference evidence="4 5" key="1">
    <citation type="submission" date="2021-05" db="EMBL/GenBank/DDBJ databases">
        <title>A Polyphasic approach of four new species of the genus Ohtaekwangia: Ohtaekwangia histidinii sp. nov., Ohtaekwangia cretensis sp. nov., Ohtaekwangia indiensis sp. nov., Ohtaekwangia reichenbachii sp. nov. from diverse environment.</title>
        <authorList>
            <person name="Octaviana S."/>
        </authorList>
    </citation>
    <scope>NUCLEOTIDE SEQUENCE [LARGE SCALE GENOMIC DNA]</scope>
    <source>
        <strain evidence="4 5">PWU4</strain>
    </source>
</reference>
<dbReference type="InterPro" id="IPR007492">
    <property type="entry name" value="LytTR_DNA-bd_dom"/>
</dbReference>
<dbReference type="Gene3D" id="2.40.50.1020">
    <property type="entry name" value="LytTr DNA-binding domain"/>
    <property type="match status" value="1"/>
</dbReference>
<keyword evidence="1 4" id="KW-0238">DNA-binding</keyword>
<evidence type="ECO:0000313" key="4">
    <source>
        <dbReference type="EMBL" id="MBT1695928.1"/>
    </source>
</evidence>
<feature type="domain" description="Response regulatory" evidence="3">
    <location>
        <begin position="10"/>
        <end position="121"/>
    </location>
</feature>
<feature type="modified residue" description="4-aspartylphosphate" evidence="2">
    <location>
        <position position="61"/>
    </location>
</feature>
<keyword evidence="2" id="KW-0597">Phosphoprotein</keyword>
<dbReference type="GO" id="GO:0006355">
    <property type="term" value="P:regulation of DNA-templated transcription"/>
    <property type="evidence" value="ECO:0007669"/>
    <property type="project" value="TreeGrafter"/>
</dbReference>
<dbReference type="PANTHER" id="PTHR48111">
    <property type="entry name" value="REGULATOR OF RPOS"/>
    <property type="match status" value="1"/>
</dbReference>